<proteinExistence type="predicted"/>
<dbReference type="EMBL" id="JBDODL010006408">
    <property type="protein sequence ID" value="MES1923480.1"/>
    <property type="molecule type" value="Genomic_DNA"/>
</dbReference>
<protein>
    <submittedName>
        <fullName evidence="1">Uncharacterized protein</fullName>
    </submittedName>
</protein>
<accession>A0ABV2AUY1</accession>
<keyword evidence="2" id="KW-1185">Reference proteome</keyword>
<organism evidence="1 2">
    <name type="scientific">Bonamia ostreae</name>
    <dbReference type="NCBI Taxonomy" id="126728"/>
    <lineage>
        <taxon>Eukaryota</taxon>
        <taxon>Sar</taxon>
        <taxon>Rhizaria</taxon>
        <taxon>Endomyxa</taxon>
        <taxon>Ascetosporea</taxon>
        <taxon>Haplosporida</taxon>
        <taxon>Bonamia</taxon>
    </lineage>
</organism>
<evidence type="ECO:0000313" key="1">
    <source>
        <dbReference type="EMBL" id="MES1923480.1"/>
    </source>
</evidence>
<dbReference type="Proteomes" id="UP001439008">
    <property type="component" value="Unassembled WGS sequence"/>
</dbReference>
<name>A0ABV2AUY1_9EUKA</name>
<comment type="caution">
    <text evidence="1">The sequence shown here is derived from an EMBL/GenBank/DDBJ whole genome shotgun (WGS) entry which is preliminary data.</text>
</comment>
<sequence>MELMENLESYKSTWVDGRLAGLYAEAISALSDAGELSEADRTQLQQLKQNDDGGILDFVLDVANAARKGARFSRAAAPLILADGPLPFGDVVFAVALGLDFAIAAYDVVVRDD</sequence>
<evidence type="ECO:0000313" key="2">
    <source>
        <dbReference type="Proteomes" id="UP001439008"/>
    </source>
</evidence>
<gene>
    <name evidence="1" type="ORF">MHBO_005058</name>
</gene>
<reference evidence="1 2" key="1">
    <citation type="journal article" date="2024" name="BMC Biol.">
        <title>Comparative genomics of Ascetosporea gives new insight into the evolutionary basis for animal parasitism in Rhizaria.</title>
        <authorList>
            <person name="Hiltunen Thoren M."/>
            <person name="Onut-Brannstrom I."/>
            <person name="Alfjorden A."/>
            <person name="Peckova H."/>
            <person name="Swords F."/>
            <person name="Hooper C."/>
            <person name="Holzer A.S."/>
            <person name="Bass D."/>
            <person name="Burki F."/>
        </authorList>
    </citation>
    <scope>NUCLEOTIDE SEQUENCE [LARGE SCALE GENOMIC DNA]</scope>
    <source>
        <strain evidence="1">20-A016</strain>
    </source>
</reference>